<gene>
    <name evidence="3" type="ORF">JonanDRAFT_1029</name>
</gene>
<dbReference type="GO" id="GO:1990351">
    <property type="term" value="C:transporter complex"/>
    <property type="evidence" value="ECO:0007669"/>
    <property type="project" value="TreeGrafter"/>
</dbReference>
<dbReference type="EMBL" id="CM001376">
    <property type="protein sequence ID" value="EHM13400.1"/>
    <property type="molecule type" value="Genomic_DNA"/>
</dbReference>
<dbReference type="Proteomes" id="UP000003806">
    <property type="component" value="Chromosome"/>
</dbReference>
<dbReference type="eggNOG" id="COG1452">
    <property type="taxonomic scope" value="Bacteria"/>
</dbReference>
<feature type="signal peptide" evidence="2">
    <location>
        <begin position="1"/>
        <end position="20"/>
    </location>
</feature>
<keyword evidence="4" id="KW-1185">Reference proteome</keyword>
<dbReference type="PANTHER" id="PTHR30189:SF1">
    <property type="entry name" value="LPS-ASSEMBLY PROTEIN LPTD"/>
    <property type="match status" value="1"/>
</dbReference>
<dbReference type="GO" id="GO:0009279">
    <property type="term" value="C:cell outer membrane"/>
    <property type="evidence" value="ECO:0007669"/>
    <property type="project" value="TreeGrafter"/>
</dbReference>
<feature type="region of interest" description="Disordered" evidence="1">
    <location>
        <begin position="565"/>
        <end position="614"/>
    </location>
</feature>
<sequence length="614" mass="69750">MKRCVILIVAAYLLSSACWAAAPVPTTLNADQVEYDQKSGLATAEGNAVLMYSGMKLRASRIRMNTKTQLVEAWSDSVGEPIVFSSGPQIVRGKYAVYQLDEKKGQLIEATGQMPAGLGTAYLKSPEAELAPVQDALSQGWFKSRYAQETTQDDVAVKMHDVIVTTCKQVHPHYHLRTRQMVIVPGRWVIAKSPRVYLKGHLVFIYPFDLVISGTGGRRKPFAPSLTYDSNRQFGIVSKGAFFWTGGQLSIDMYLWSHVGFEGKVRVDQSITPWLSAYAEDSYQWNKELDQKKLRPRWGFLLGHSGWNAELYWAERQTLSVYRRPGEEAYETTLWRKPEFKVSSPWVGLYIGNWGQYCQFDGVWGRYQEAGLYRDPAWRTRWGWGGRYFTDYVFSLGREWTVTPFVDASYHQYHYDVTGSPTQDVTTAKVGVLLRHRGFSLGLAYLRQRVSGRSPFSWDRFSDADQLYPRIGFDVTSHWHLDVQGLVDLRDSRASDGHWHRELKSVDYQLIYDNHCCSRWWFFVHDDLTDKDDDKYGIAFEVTAFPESRQALGLAGISNAFSRPGVPARKQASSTKHVLPPTLETEKTSEEDGVYVGLSSGEKGTDATKEKTAK</sequence>
<dbReference type="STRING" id="885272.JonanDRAFT_1029"/>
<keyword evidence="2" id="KW-0732">Signal</keyword>
<evidence type="ECO:0000313" key="3">
    <source>
        <dbReference type="EMBL" id="EHM13400.1"/>
    </source>
</evidence>
<accession>H0UL41</accession>
<organism evidence="3 4">
    <name type="scientific">Jonquetella anthropi DSM 22815</name>
    <dbReference type="NCBI Taxonomy" id="885272"/>
    <lineage>
        <taxon>Bacteria</taxon>
        <taxon>Thermotogati</taxon>
        <taxon>Synergistota</taxon>
        <taxon>Synergistia</taxon>
        <taxon>Synergistales</taxon>
        <taxon>Dethiosulfovibrionaceae</taxon>
        <taxon>Jonquetella</taxon>
    </lineage>
</organism>
<protein>
    <submittedName>
        <fullName evidence="3">Organic solvent tolerance protein OstA</fullName>
    </submittedName>
</protein>
<dbReference type="OrthoDB" id="2893at2"/>
<dbReference type="InterPro" id="IPR050218">
    <property type="entry name" value="LptD"/>
</dbReference>
<feature type="compositionally biased region" description="Basic and acidic residues" evidence="1">
    <location>
        <begin position="603"/>
        <end position="614"/>
    </location>
</feature>
<dbReference type="PROSITE" id="PS51257">
    <property type="entry name" value="PROKAR_LIPOPROTEIN"/>
    <property type="match status" value="1"/>
</dbReference>
<dbReference type="PANTHER" id="PTHR30189">
    <property type="entry name" value="LPS-ASSEMBLY PROTEIN"/>
    <property type="match status" value="1"/>
</dbReference>
<dbReference type="HOGENOM" id="CLU_475602_0_0_0"/>
<evidence type="ECO:0000256" key="2">
    <source>
        <dbReference type="SAM" id="SignalP"/>
    </source>
</evidence>
<name>H0UL41_9BACT</name>
<reference evidence="3 4" key="1">
    <citation type="submission" date="2011-11" db="EMBL/GenBank/DDBJ databases">
        <title>The Noncontiguous Finished genome of Jonquetella anthropi DSM 22815.</title>
        <authorList>
            <consortium name="US DOE Joint Genome Institute (JGI-PGF)"/>
            <person name="Lucas S."/>
            <person name="Copeland A."/>
            <person name="Lapidus A."/>
            <person name="Glavina del Rio T."/>
            <person name="Dalin E."/>
            <person name="Tice H."/>
            <person name="Bruce D."/>
            <person name="Goodwin L."/>
            <person name="Pitluck S."/>
            <person name="Peters L."/>
            <person name="Mikhailova N."/>
            <person name="Held B."/>
            <person name="Kyrpides N."/>
            <person name="Mavromatis K."/>
            <person name="Ivanova N."/>
            <person name="Markowitz V."/>
            <person name="Cheng J.-F."/>
            <person name="Hugenholtz P."/>
            <person name="Woyke T."/>
            <person name="Wu D."/>
            <person name="Gronow S."/>
            <person name="Wellnitz S."/>
            <person name="Brambilla E."/>
            <person name="Klenk H.-P."/>
            <person name="Eisen J.A."/>
        </authorList>
    </citation>
    <scope>NUCLEOTIDE SEQUENCE [LARGE SCALE GENOMIC DNA]</scope>
    <source>
        <strain evidence="3 4">DSM 22815</strain>
    </source>
</reference>
<dbReference type="AlphaFoldDB" id="H0UL41"/>
<dbReference type="RefSeq" id="WP_008523049.1">
    <property type="nucleotide sequence ID" value="NZ_CM001376.1"/>
</dbReference>
<dbReference type="Gene3D" id="2.60.450.10">
    <property type="entry name" value="Lipopolysaccharide (LPS) transport protein A like domain"/>
    <property type="match status" value="1"/>
</dbReference>
<evidence type="ECO:0000256" key="1">
    <source>
        <dbReference type="SAM" id="MobiDB-lite"/>
    </source>
</evidence>
<feature type="chain" id="PRO_5003540858" evidence="2">
    <location>
        <begin position="21"/>
        <end position="614"/>
    </location>
</feature>
<proteinExistence type="predicted"/>
<evidence type="ECO:0000313" key="4">
    <source>
        <dbReference type="Proteomes" id="UP000003806"/>
    </source>
</evidence>